<dbReference type="GO" id="GO:0032259">
    <property type="term" value="P:methylation"/>
    <property type="evidence" value="ECO:0007669"/>
    <property type="project" value="UniProtKB-KW"/>
</dbReference>
<gene>
    <name evidence="4" type="ORF">METZ01_LOCUS411061</name>
</gene>
<name>A0A382WH87_9ZZZZ</name>
<dbReference type="GO" id="GO:0008173">
    <property type="term" value="F:RNA methyltransferase activity"/>
    <property type="evidence" value="ECO:0007669"/>
    <property type="project" value="InterPro"/>
</dbReference>
<dbReference type="GO" id="GO:0005829">
    <property type="term" value="C:cytosol"/>
    <property type="evidence" value="ECO:0007669"/>
    <property type="project" value="TreeGrafter"/>
</dbReference>
<proteinExistence type="predicted"/>
<organism evidence="4">
    <name type="scientific">marine metagenome</name>
    <dbReference type="NCBI Taxonomy" id="408172"/>
    <lineage>
        <taxon>unclassified sequences</taxon>
        <taxon>metagenomes</taxon>
        <taxon>ecological metagenomes</taxon>
    </lineage>
</organism>
<feature type="domain" description="tRNA/rRNA methyltransferase SpoU type" evidence="3">
    <location>
        <begin position="26"/>
        <end position="165"/>
    </location>
</feature>
<reference evidence="4" key="1">
    <citation type="submission" date="2018-05" db="EMBL/GenBank/DDBJ databases">
        <authorList>
            <person name="Lanie J.A."/>
            <person name="Ng W.-L."/>
            <person name="Kazmierczak K.M."/>
            <person name="Andrzejewski T.M."/>
            <person name="Davidsen T.M."/>
            <person name="Wayne K.J."/>
            <person name="Tettelin H."/>
            <person name="Glass J.I."/>
            <person name="Rusch D."/>
            <person name="Podicherti R."/>
            <person name="Tsui H.-C.T."/>
            <person name="Winkler M.E."/>
        </authorList>
    </citation>
    <scope>NUCLEOTIDE SEQUENCE</scope>
</reference>
<evidence type="ECO:0000256" key="1">
    <source>
        <dbReference type="ARBA" id="ARBA00022603"/>
    </source>
</evidence>
<dbReference type="EMBL" id="UINC01159876">
    <property type="protein sequence ID" value="SVD58207.1"/>
    <property type="molecule type" value="Genomic_DNA"/>
</dbReference>
<protein>
    <recommendedName>
        <fullName evidence="3">tRNA/rRNA methyltransferase SpoU type domain-containing protein</fullName>
    </recommendedName>
</protein>
<dbReference type="InterPro" id="IPR001537">
    <property type="entry name" value="SpoU_MeTrfase"/>
</dbReference>
<evidence type="ECO:0000313" key="4">
    <source>
        <dbReference type="EMBL" id="SVD58207.1"/>
    </source>
</evidence>
<evidence type="ECO:0000256" key="2">
    <source>
        <dbReference type="ARBA" id="ARBA00022679"/>
    </source>
</evidence>
<keyword evidence="2" id="KW-0808">Transferase</keyword>
<dbReference type="InterPro" id="IPR004441">
    <property type="entry name" value="rRNA_MeTrfase_TrmH"/>
</dbReference>
<keyword evidence="1" id="KW-0489">Methyltransferase</keyword>
<dbReference type="Gene3D" id="3.40.1280.10">
    <property type="match status" value="1"/>
</dbReference>
<dbReference type="SUPFAM" id="SSF75217">
    <property type="entry name" value="alpha/beta knot"/>
    <property type="match status" value="1"/>
</dbReference>
<dbReference type="PANTHER" id="PTHR46429">
    <property type="entry name" value="23S RRNA (GUANOSINE-2'-O-)-METHYLTRANSFERASE RLMB"/>
    <property type="match status" value="1"/>
</dbReference>
<evidence type="ECO:0000259" key="3">
    <source>
        <dbReference type="Pfam" id="PF00588"/>
    </source>
</evidence>
<dbReference type="InterPro" id="IPR029026">
    <property type="entry name" value="tRNA_m1G_MTases_N"/>
</dbReference>
<dbReference type="PANTHER" id="PTHR46429:SF1">
    <property type="entry name" value="23S RRNA (GUANOSINE-2'-O-)-METHYLTRANSFERASE RLMB"/>
    <property type="match status" value="1"/>
</dbReference>
<dbReference type="GO" id="GO:0006396">
    <property type="term" value="P:RNA processing"/>
    <property type="evidence" value="ECO:0007669"/>
    <property type="project" value="InterPro"/>
</dbReference>
<sequence length="178" mass="19884">GIVITFMVEIIKKLPSFMKTKNNNCLLAMDNVEDPQNLGQIIRTSECAGIDGILIPEHGNVQATNTVLQVSQGAFIHMPLYHCGNLHQELRNLKSHGFWIVGMENSIKAKYWHELDYQRKLVIVMGSEGKGIRPIIRKTCDDLLTIPMQGTLNSLNVSAAVSAVLFERQRQVLQGTTN</sequence>
<dbReference type="CDD" id="cd18103">
    <property type="entry name" value="SpoU-like_RlmB"/>
    <property type="match status" value="1"/>
</dbReference>
<accession>A0A382WH87</accession>
<dbReference type="AlphaFoldDB" id="A0A382WH87"/>
<dbReference type="InterPro" id="IPR029028">
    <property type="entry name" value="Alpha/beta_knot_MTases"/>
</dbReference>
<dbReference type="Pfam" id="PF00588">
    <property type="entry name" value="SpoU_methylase"/>
    <property type="match status" value="1"/>
</dbReference>
<feature type="non-terminal residue" evidence="4">
    <location>
        <position position="1"/>
    </location>
</feature>
<dbReference type="GO" id="GO:0003723">
    <property type="term" value="F:RNA binding"/>
    <property type="evidence" value="ECO:0007669"/>
    <property type="project" value="InterPro"/>
</dbReference>